<comment type="caution">
    <text evidence="2">The sequence shown here is derived from an EMBL/GenBank/DDBJ whole genome shotgun (WGS) entry which is preliminary data.</text>
</comment>
<accession>A0A4Z2ER46</accession>
<protein>
    <submittedName>
        <fullName evidence="2">Uncharacterized protein</fullName>
    </submittedName>
</protein>
<keyword evidence="3" id="KW-1185">Reference proteome</keyword>
<feature type="region of interest" description="Disordered" evidence="1">
    <location>
        <begin position="1"/>
        <end position="22"/>
    </location>
</feature>
<organism evidence="2 3">
    <name type="scientific">Liparis tanakae</name>
    <name type="common">Tanaka's snailfish</name>
    <dbReference type="NCBI Taxonomy" id="230148"/>
    <lineage>
        <taxon>Eukaryota</taxon>
        <taxon>Metazoa</taxon>
        <taxon>Chordata</taxon>
        <taxon>Craniata</taxon>
        <taxon>Vertebrata</taxon>
        <taxon>Euteleostomi</taxon>
        <taxon>Actinopterygii</taxon>
        <taxon>Neopterygii</taxon>
        <taxon>Teleostei</taxon>
        <taxon>Neoteleostei</taxon>
        <taxon>Acanthomorphata</taxon>
        <taxon>Eupercaria</taxon>
        <taxon>Perciformes</taxon>
        <taxon>Cottioidei</taxon>
        <taxon>Cottales</taxon>
        <taxon>Liparidae</taxon>
        <taxon>Liparis</taxon>
    </lineage>
</organism>
<dbReference type="Proteomes" id="UP000314294">
    <property type="component" value="Unassembled WGS sequence"/>
</dbReference>
<dbReference type="AlphaFoldDB" id="A0A4Z2ER46"/>
<sequence>MTPAAGHVEEEAAEQEVHSQALLGQRGGHLVGQRGELRGVGHVEAAGGGHGAEGVGGVLQGHDLSAVVRTSLGGLTEAQLVALNLGKRGGGGRHADRVMNAW</sequence>
<evidence type="ECO:0000256" key="1">
    <source>
        <dbReference type="SAM" id="MobiDB-lite"/>
    </source>
</evidence>
<name>A0A4Z2ER46_9TELE</name>
<gene>
    <name evidence="2" type="ORF">EYF80_058797</name>
</gene>
<reference evidence="2 3" key="1">
    <citation type="submission" date="2019-03" db="EMBL/GenBank/DDBJ databases">
        <title>First draft genome of Liparis tanakae, snailfish: a comprehensive survey of snailfish specific genes.</title>
        <authorList>
            <person name="Kim W."/>
            <person name="Song I."/>
            <person name="Jeong J.-H."/>
            <person name="Kim D."/>
            <person name="Kim S."/>
            <person name="Ryu S."/>
            <person name="Song J.Y."/>
            <person name="Lee S.K."/>
        </authorList>
    </citation>
    <scope>NUCLEOTIDE SEQUENCE [LARGE SCALE GENOMIC DNA]</scope>
    <source>
        <tissue evidence="2">Muscle</tissue>
    </source>
</reference>
<dbReference type="EMBL" id="SRLO01003861">
    <property type="protein sequence ID" value="TNN31051.1"/>
    <property type="molecule type" value="Genomic_DNA"/>
</dbReference>
<evidence type="ECO:0000313" key="3">
    <source>
        <dbReference type="Proteomes" id="UP000314294"/>
    </source>
</evidence>
<evidence type="ECO:0000313" key="2">
    <source>
        <dbReference type="EMBL" id="TNN31051.1"/>
    </source>
</evidence>
<proteinExistence type="predicted"/>